<dbReference type="STRING" id="914234.M2RAC4"/>
<dbReference type="OrthoDB" id="4743193at2759"/>
<evidence type="ECO:0000313" key="2">
    <source>
        <dbReference type="Proteomes" id="UP000016930"/>
    </source>
</evidence>
<dbReference type="AlphaFoldDB" id="M2RAC4"/>
<name>M2RAC4_CERS8</name>
<organism evidence="1 2">
    <name type="scientific">Ceriporiopsis subvermispora (strain B)</name>
    <name type="common">White-rot fungus</name>
    <name type="synonym">Gelatoporia subvermispora</name>
    <dbReference type="NCBI Taxonomy" id="914234"/>
    <lineage>
        <taxon>Eukaryota</taxon>
        <taxon>Fungi</taxon>
        <taxon>Dikarya</taxon>
        <taxon>Basidiomycota</taxon>
        <taxon>Agaricomycotina</taxon>
        <taxon>Agaricomycetes</taxon>
        <taxon>Polyporales</taxon>
        <taxon>Gelatoporiaceae</taxon>
        <taxon>Gelatoporia</taxon>
    </lineage>
</organism>
<dbReference type="EMBL" id="KB445800">
    <property type="protein sequence ID" value="EMD35387.1"/>
    <property type="molecule type" value="Genomic_DNA"/>
</dbReference>
<feature type="non-terminal residue" evidence="1">
    <location>
        <position position="296"/>
    </location>
</feature>
<accession>M2RAC4</accession>
<keyword evidence="2" id="KW-1185">Reference proteome</keyword>
<sequence>MSATKPVQHILEILDAAGLTIGSFLNALLIDTTYKDHPLIVDLQDDGGILIEWLIQRAKTTAVMKSWALQIVKQYCMEELTGLSGKKMGMHFNVKRANEEQVQSFDIEALAGTMQNHAPMAWELIGGLLEADPAIAKRRRQKRGKSKRRPIRQVDPIATTGDTDVEVPLVLEEDNNNKYWRDFDEPPDTHNNEEYLLDMDKSVVAIALMLHSTNQRCNTLQAMVGVFLHACNAPEAIIDFLSRIGLSISRSAINTAVTSLSAEAIQEIRKLGRTLLSQSAYDNFDVELRRLVPTVE</sequence>
<reference evidence="1 2" key="1">
    <citation type="journal article" date="2012" name="Proc. Natl. Acad. Sci. U.S.A.">
        <title>Comparative genomics of Ceriporiopsis subvermispora and Phanerochaete chrysosporium provide insight into selective ligninolysis.</title>
        <authorList>
            <person name="Fernandez-Fueyo E."/>
            <person name="Ruiz-Duenas F.J."/>
            <person name="Ferreira P."/>
            <person name="Floudas D."/>
            <person name="Hibbett D.S."/>
            <person name="Canessa P."/>
            <person name="Larrondo L.F."/>
            <person name="James T.Y."/>
            <person name="Seelenfreund D."/>
            <person name="Lobos S."/>
            <person name="Polanco R."/>
            <person name="Tello M."/>
            <person name="Honda Y."/>
            <person name="Watanabe T."/>
            <person name="Watanabe T."/>
            <person name="Ryu J.S."/>
            <person name="Kubicek C.P."/>
            <person name="Schmoll M."/>
            <person name="Gaskell J."/>
            <person name="Hammel K.E."/>
            <person name="St John F.J."/>
            <person name="Vanden Wymelenberg A."/>
            <person name="Sabat G."/>
            <person name="Splinter BonDurant S."/>
            <person name="Syed K."/>
            <person name="Yadav J.S."/>
            <person name="Doddapaneni H."/>
            <person name="Subramanian V."/>
            <person name="Lavin J.L."/>
            <person name="Oguiza J.A."/>
            <person name="Perez G."/>
            <person name="Pisabarro A.G."/>
            <person name="Ramirez L."/>
            <person name="Santoyo F."/>
            <person name="Master E."/>
            <person name="Coutinho P.M."/>
            <person name="Henrissat B."/>
            <person name="Lombard V."/>
            <person name="Magnuson J.K."/>
            <person name="Kuees U."/>
            <person name="Hori C."/>
            <person name="Igarashi K."/>
            <person name="Samejima M."/>
            <person name="Held B.W."/>
            <person name="Barry K.W."/>
            <person name="LaButti K.M."/>
            <person name="Lapidus A."/>
            <person name="Lindquist E.A."/>
            <person name="Lucas S.M."/>
            <person name="Riley R."/>
            <person name="Salamov A.A."/>
            <person name="Hoffmeister D."/>
            <person name="Schwenk D."/>
            <person name="Hadar Y."/>
            <person name="Yarden O."/>
            <person name="de Vries R.P."/>
            <person name="Wiebenga A."/>
            <person name="Stenlid J."/>
            <person name="Eastwood D."/>
            <person name="Grigoriev I.V."/>
            <person name="Berka R.M."/>
            <person name="Blanchette R.A."/>
            <person name="Kersten P."/>
            <person name="Martinez A.T."/>
            <person name="Vicuna R."/>
            <person name="Cullen D."/>
        </authorList>
    </citation>
    <scope>NUCLEOTIDE SEQUENCE [LARGE SCALE GENOMIC DNA]</scope>
    <source>
        <strain evidence="1 2">B</strain>
    </source>
</reference>
<dbReference type="Proteomes" id="UP000016930">
    <property type="component" value="Unassembled WGS sequence"/>
</dbReference>
<gene>
    <name evidence="1" type="ORF">CERSUDRAFT_53612</name>
</gene>
<proteinExistence type="predicted"/>
<dbReference type="HOGENOM" id="CLU_009487_2_0_1"/>
<evidence type="ECO:0000313" key="1">
    <source>
        <dbReference type="EMBL" id="EMD35387.1"/>
    </source>
</evidence>
<protein>
    <submittedName>
        <fullName evidence="1">Uncharacterized protein</fullName>
    </submittedName>
</protein>